<feature type="non-terminal residue" evidence="3">
    <location>
        <position position="1"/>
    </location>
</feature>
<evidence type="ECO:0000256" key="2">
    <source>
        <dbReference type="SAM" id="MobiDB-lite"/>
    </source>
</evidence>
<dbReference type="InterPro" id="IPR001217">
    <property type="entry name" value="STAT"/>
</dbReference>
<accession>A0A267E3V2</accession>
<feature type="region of interest" description="Disordered" evidence="2">
    <location>
        <begin position="703"/>
        <end position="725"/>
    </location>
</feature>
<organism evidence="3 4">
    <name type="scientific">Macrostomum lignano</name>
    <dbReference type="NCBI Taxonomy" id="282301"/>
    <lineage>
        <taxon>Eukaryota</taxon>
        <taxon>Metazoa</taxon>
        <taxon>Spiralia</taxon>
        <taxon>Lophotrochozoa</taxon>
        <taxon>Platyhelminthes</taxon>
        <taxon>Rhabditophora</taxon>
        <taxon>Macrostomorpha</taxon>
        <taxon>Macrostomida</taxon>
        <taxon>Macrostomidae</taxon>
        <taxon>Macrostomum</taxon>
    </lineage>
</organism>
<dbReference type="GO" id="GO:0007165">
    <property type="term" value="P:signal transduction"/>
    <property type="evidence" value="ECO:0007669"/>
    <property type="project" value="InterPro"/>
</dbReference>
<dbReference type="STRING" id="282301.A0A267E3V2"/>
<feature type="compositionally biased region" description="Polar residues" evidence="2">
    <location>
        <begin position="703"/>
        <end position="724"/>
    </location>
</feature>
<evidence type="ECO:0000313" key="4">
    <source>
        <dbReference type="Proteomes" id="UP000215902"/>
    </source>
</evidence>
<keyword evidence="4" id="KW-1185">Reference proteome</keyword>
<proteinExistence type="predicted"/>
<dbReference type="OrthoDB" id="19300at2759"/>
<name>A0A267E3V2_9PLAT</name>
<dbReference type="AlphaFoldDB" id="A0A267E3V2"/>
<dbReference type="EMBL" id="NIVC01002768">
    <property type="protein sequence ID" value="PAA55342.1"/>
    <property type="molecule type" value="Genomic_DNA"/>
</dbReference>
<dbReference type="Gene3D" id="1.10.238.10">
    <property type="entry name" value="EF-hand"/>
    <property type="match status" value="1"/>
</dbReference>
<gene>
    <name evidence="3" type="ORF">BOX15_Mlig018849g3</name>
</gene>
<dbReference type="Proteomes" id="UP000215902">
    <property type="component" value="Unassembled WGS sequence"/>
</dbReference>
<protein>
    <submittedName>
        <fullName evidence="3">Uncharacterized protein</fullName>
    </submittedName>
</protein>
<dbReference type="SUPFAM" id="SSF49417">
    <property type="entry name" value="p53-like transcription factors"/>
    <property type="match status" value="1"/>
</dbReference>
<dbReference type="InterPro" id="IPR008967">
    <property type="entry name" value="p53-like_TF_DNA-bd_sf"/>
</dbReference>
<keyword evidence="1" id="KW-0727">SH2 domain</keyword>
<evidence type="ECO:0000313" key="3">
    <source>
        <dbReference type="EMBL" id="PAA55342.1"/>
    </source>
</evidence>
<evidence type="ECO:0000256" key="1">
    <source>
        <dbReference type="ARBA" id="ARBA00022999"/>
    </source>
</evidence>
<dbReference type="GO" id="GO:0003700">
    <property type="term" value="F:DNA-binding transcription factor activity"/>
    <property type="evidence" value="ECO:0007669"/>
    <property type="project" value="InterPro"/>
</dbReference>
<comment type="caution">
    <text evidence="3">The sequence shown here is derived from an EMBL/GenBank/DDBJ whole genome shotgun (WGS) entry which is preliminary data.</text>
</comment>
<dbReference type="PANTHER" id="PTHR11801">
    <property type="entry name" value="SIGNAL TRANSDUCER AND ACTIVATOR OF TRANSCRIPTION"/>
    <property type="match status" value="1"/>
</dbReference>
<reference evidence="3 4" key="1">
    <citation type="submission" date="2017-06" db="EMBL/GenBank/DDBJ databases">
        <title>A platform for efficient transgenesis in Macrostomum lignano, a flatworm model organism for stem cell research.</title>
        <authorList>
            <person name="Berezikov E."/>
        </authorList>
    </citation>
    <scope>NUCLEOTIDE SEQUENCE [LARGE SCALE GENOMIC DNA]</scope>
    <source>
        <strain evidence="3">DV1</strain>
        <tissue evidence="3">Whole organism</tissue>
    </source>
</reference>
<sequence length="738" mass="83905">CQSGDQFSMVQRLLLDKPAMIQSLLLRYQQVMGNFFTRDLRSILNECIVSERLDLLYQVDVDDESNRLLLLQPRIGLNAFVKDFHNRVLKYFDQAMPLCCSSIGDIGDRLNLAMEDRKLCFELEFKRFLSDQGYSFLLAVRELLDYEASLLKYAASSGTTSTSRQITLLKRKLSCDSVSEKSIVLTKFAKQVGHAPNRMKDIEAALKTFKDSEFLRPESISPALEAMTELASCFSSSFKRDLINDEIKNSELNSLAVTINGFEKLQRASHVLQNENAFKEKARQLFYRSFFVSTQSCQVIREKKHVKFEVQLLLGDFFSQYFQFENLGIDAVLLNEEAVKNLENRPVSDNWDQLSDANKIIFHEKNSLQLTRGNKFSIKLSLQVAKLPTRKNPVWAQKFVFCFRAQSSDSFSTFCQSRPVTFITNDNQRMESSACIAYENMFPLPVRLGFDVYDSITAEQCVELIDCYFFDEIKSNGFEGHNRSYFLKKCSELMQKTGKANRITFEDLIKVQFIGEVKPKSLWDFVYTCVKFIKDHGHSMWMKGLIFGFITKSEAINTIKRYIKSESNKTDFALLRFSETTATVTVCYSASTTDGCTPGNSTCRIENRCPKNESYFSSTALAKFCDDPLSTQTLIVTRSGSLENSSMLRDMIPIEDNVPGYVPLRRRGTSGSPENLSELASSIASVSVCSPIGSDLSLMSPSVTSECSQQQQQHSNPITDSNNPIPHDVMELVFDYQK</sequence>